<comment type="subcellular location">
    <subcellularLocation>
        <location evidence="2">Cytoplasm</location>
        <location evidence="2">Cytosol</location>
    </subcellularLocation>
    <subcellularLocation>
        <location evidence="1">Membrane</location>
        <topology evidence="1">Peripheral membrane protein</topology>
        <orientation evidence="1">Cytoplasmic side</orientation>
    </subcellularLocation>
</comment>
<dbReference type="GO" id="GO:0005829">
    <property type="term" value="C:cytosol"/>
    <property type="evidence" value="ECO:0007669"/>
    <property type="project" value="UniProtKB-SubCell"/>
</dbReference>
<dbReference type="Gene3D" id="1.10.1000.11">
    <property type="entry name" value="Arf Nucleotide-binding Site Opener,domain 2"/>
    <property type="match status" value="1"/>
</dbReference>
<dbReference type="PANTHER" id="PTHR10663">
    <property type="entry name" value="GUANYL-NUCLEOTIDE EXCHANGE FACTOR"/>
    <property type="match status" value="1"/>
</dbReference>
<accession>A0A5B7BV34</accession>
<dbReference type="SUPFAM" id="SSF48425">
    <property type="entry name" value="Sec7 domain"/>
    <property type="match status" value="1"/>
</dbReference>
<proteinExistence type="predicted"/>
<protein>
    <recommendedName>
        <fullName evidence="5">SEC7 domain-containing protein</fullName>
    </recommendedName>
</protein>
<evidence type="ECO:0000256" key="2">
    <source>
        <dbReference type="ARBA" id="ARBA00004514"/>
    </source>
</evidence>
<gene>
    <name evidence="6" type="ORF">Din_041397</name>
</gene>
<dbReference type="PROSITE" id="PS50190">
    <property type="entry name" value="SEC7"/>
    <property type="match status" value="1"/>
</dbReference>
<evidence type="ECO:0000259" key="5">
    <source>
        <dbReference type="PROSITE" id="PS50190"/>
    </source>
</evidence>
<reference evidence="6" key="1">
    <citation type="submission" date="2019-08" db="EMBL/GenBank/DDBJ databases">
        <title>Reference gene set and small RNA set construction with multiple tissues from Davidia involucrata Baill.</title>
        <authorList>
            <person name="Yang H."/>
            <person name="Zhou C."/>
            <person name="Li G."/>
            <person name="Wang J."/>
            <person name="Gao P."/>
            <person name="Wang M."/>
            <person name="Wang R."/>
            <person name="Zhao Y."/>
        </authorList>
    </citation>
    <scope>NUCLEOTIDE SEQUENCE</scope>
    <source>
        <tissue evidence="6">Mixed with DoveR01_LX</tissue>
    </source>
</reference>
<dbReference type="GO" id="GO:0012505">
    <property type="term" value="C:endomembrane system"/>
    <property type="evidence" value="ECO:0007669"/>
    <property type="project" value="UniProtKB-ARBA"/>
</dbReference>
<dbReference type="Pfam" id="PF23325">
    <property type="entry name" value="TPR_28"/>
    <property type="match status" value="1"/>
</dbReference>
<dbReference type="InterPro" id="IPR023394">
    <property type="entry name" value="Sec7_C_sf"/>
</dbReference>
<dbReference type="GO" id="GO:0016192">
    <property type="term" value="P:vesicle-mediated transport"/>
    <property type="evidence" value="ECO:0007669"/>
    <property type="project" value="UniProtKB-ARBA"/>
</dbReference>
<feature type="region of interest" description="Disordered" evidence="4">
    <location>
        <begin position="853"/>
        <end position="883"/>
    </location>
</feature>
<feature type="region of interest" description="Disordered" evidence="4">
    <location>
        <begin position="1"/>
        <end position="21"/>
    </location>
</feature>
<dbReference type="Pfam" id="PF12783">
    <property type="entry name" value="Sec7-like_HUS"/>
    <property type="match status" value="1"/>
</dbReference>
<dbReference type="FunFam" id="1.10.1000.11:FF:000002">
    <property type="entry name" value="Cytohesin 1"/>
    <property type="match status" value="1"/>
</dbReference>
<dbReference type="InterPro" id="IPR000904">
    <property type="entry name" value="Sec7_dom"/>
</dbReference>
<dbReference type="InterPro" id="IPR016024">
    <property type="entry name" value="ARM-type_fold"/>
</dbReference>
<feature type="domain" description="SEC7" evidence="5">
    <location>
        <begin position="494"/>
        <end position="679"/>
    </location>
</feature>
<dbReference type="SMART" id="SM00222">
    <property type="entry name" value="Sec7"/>
    <property type="match status" value="1"/>
</dbReference>
<organism evidence="6">
    <name type="scientific">Davidia involucrata</name>
    <name type="common">Dove tree</name>
    <dbReference type="NCBI Taxonomy" id="16924"/>
    <lineage>
        <taxon>Eukaryota</taxon>
        <taxon>Viridiplantae</taxon>
        <taxon>Streptophyta</taxon>
        <taxon>Embryophyta</taxon>
        <taxon>Tracheophyta</taxon>
        <taxon>Spermatophyta</taxon>
        <taxon>Magnoliopsida</taxon>
        <taxon>eudicotyledons</taxon>
        <taxon>Gunneridae</taxon>
        <taxon>Pentapetalae</taxon>
        <taxon>asterids</taxon>
        <taxon>Cornales</taxon>
        <taxon>Nyssaceae</taxon>
        <taxon>Davidia</taxon>
    </lineage>
</organism>
<evidence type="ECO:0000313" key="6">
    <source>
        <dbReference type="EMBL" id="MPA71956.1"/>
    </source>
</evidence>
<dbReference type="InterPro" id="IPR032691">
    <property type="entry name" value="Mon2/Sec7/BIG1-like_HUS"/>
</dbReference>
<evidence type="ECO:0000256" key="1">
    <source>
        <dbReference type="ARBA" id="ARBA00004287"/>
    </source>
</evidence>
<dbReference type="Gene3D" id="1.10.220.20">
    <property type="match status" value="1"/>
</dbReference>
<dbReference type="SUPFAM" id="SSF48371">
    <property type="entry name" value="ARM repeat"/>
    <property type="match status" value="1"/>
</dbReference>
<dbReference type="GO" id="GO:0016020">
    <property type="term" value="C:membrane"/>
    <property type="evidence" value="ECO:0007669"/>
    <property type="project" value="UniProtKB-SubCell"/>
</dbReference>
<dbReference type="PANTHER" id="PTHR10663:SF322">
    <property type="entry name" value="ARF GUANINE-NUCLEOTIDE EXCHANGE FACTOR GNL2"/>
    <property type="match status" value="1"/>
</dbReference>
<evidence type="ECO:0000256" key="4">
    <source>
        <dbReference type="SAM" id="MobiDB-lite"/>
    </source>
</evidence>
<dbReference type="Pfam" id="PF01369">
    <property type="entry name" value="Sec7"/>
    <property type="match status" value="1"/>
</dbReference>
<dbReference type="InterPro" id="IPR035999">
    <property type="entry name" value="Sec7_dom_sf"/>
</dbReference>
<evidence type="ECO:0000256" key="3">
    <source>
        <dbReference type="ARBA" id="ARBA00022658"/>
    </source>
</evidence>
<keyword evidence="3" id="KW-0344">Guanine-nucleotide releasing factor</keyword>
<name>A0A5B7BV34_DAVIN</name>
<feature type="compositionally biased region" description="Basic and acidic residues" evidence="4">
    <location>
        <begin position="1"/>
        <end position="13"/>
    </location>
</feature>
<dbReference type="EMBL" id="GHES01041397">
    <property type="protein sequence ID" value="MPA71956.1"/>
    <property type="molecule type" value="Transcribed_RNA"/>
</dbReference>
<dbReference type="GO" id="GO:0032012">
    <property type="term" value="P:regulation of ARF protein signal transduction"/>
    <property type="evidence" value="ECO:0007669"/>
    <property type="project" value="InterPro"/>
</dbReference>
<dbReference type="GO" id="GO:0005085">
    <property type="term" value="F:guanyl-nucleotide exchange factor activity"/>
    <property type="evidence" value="ECO:0007669"/>
    <property type="project" value="UniProtKB-KW"/>
</dbReference>
<dbReference type="InterPro" id="IPR056604">
    <property type="entry name" value="GBF1-like_TPR"/>
</dbReference>
<sequence length="1384" mass="156503">MEKVRDQKQEGDKNKKKNMTKLKRKELGVSCMLNTEVGAVLALIRRRPDSNSQFIPPEDNYDSSISQSLKSLRALIFNPQQEWRTIDPSIYLSPFLDVIQSDDVPATATGVALSSILKILKLQIFDEKTAGAKDAINSAMSAITTCRLEKTDPVSEDAVMMRILQVLTAIMRHTASVLLTDHAVCTIVNTCFQVVQQSASRGDLLQRSARYTMHELIQIIFSRLPDIEVKDWENSESDTEDSSLDSGYGIRSAVDIFHFLCSLLNVVEVAETEALTPQSADEDVQLFALVLINSAIELSGDSIGKHLKLLRMIQDDLFHHLIHYGTCSSPLVLSMICSTVLNIYHFLRRSIRLQLEAFFSFVLFRAASQGNLIQLQEVAVEGIINFCRQPTFTIELYVNYDSDPICRNVFEEIGKLLCKHAFPAGGHLTSLQVQAFEGLVVIIQNIADNIDKEDTSGPFGPYPVEISEYRPFWEEKSKDNDDSETWVDFVRVRKAQKRKLLIAGNHFNRDEKKGSEYLKISQLVSDPPDPKAFALFFRYTPRLDKTMIGDYLGDPAEFHIQALKEFTDTFEFSGMILDTALRTFLETFRLPGESQKIQRILEAFSEKFYDQQSSEIFVSKDSVFILCYSLIMLNTDQHNPQVKKKMTEEEFIRNNRAINGGKDLPREYLSELFHSISTNAITLFGQSGLPIEMNPSRWIELINQAKVMKPFVLCDFDRRLGRDMFATIAGPSVAALSAIFEQADEEEILHECIEGLFSVARIAHYGLEDTLDELLASFCKFTTLLNPYASAEETLYAFGNDMKPRMATFAVFTIANSFGNSIRGGWRGIVDCMLKLKRLKLLPQSVVDLDNASASSPGLQTHSRSESGVNFSTQDPKFGSGRQNSGLIGRFTHFLSMESVEEALNLGVSEFEQNLKIIQQCRIGNIFSNSSSLPDDALLNLGRSLIFSAAGKGQKFSTPVEEEETVGFCWDLILTIAVANTRRFSTFWPHYHDYLLGVVQFPLFSPVPFAEKAILALIKVCLKLLGSYRSEKVPEELIFKSINLMWKLDKEILDTCSEFITQSVNKILIEYPANLQTQLGWKSALHLLSVTGRHPETYDQGVETLIVLMSDGTHVSRTNYAYCIDCAFGFVALKNSPLEKNLMIMDLMSDSVNLLIQWYKTGYSDPGSNVSIVSNTSSSSIEDNSKALGSANFTMNLFVKLGESLRKTSLARREEIRNHAILSLQKSFTLAEELYFTPSNCINCFNLVIFAMVDDLHEKMLEYSRRENAEREMRSMEVTLKIAMELLTEVFLQFLRPISESSGFRTFWLGILRRMDTCMKADLGEYGESKLQEIVPDLLRKMISTMKEKAILVQNEGDDLWEITYIQIQWIAPSVKEELFPDEF</sequence>
<dbReference type="CDD" id="cd00171">
    <property type="entry name" value="Sec7"/>
    <property type="match status" value="1"/>
</dbReference>